<gene>
    <name evidence="1" type="ORF">K503DRAFT_804157</name>
</gene>
<organism evidence="1 2">
    <name type="scientific">Rhizopogon vinicolor AM-OR11-026</name>
    <dbReference type="NCBI Taxonomy" id="1314800"/>
    <lineage>
        <taxon>Eukaryota</taxon>
        <taxon>Fungi</taxon>
        <taxon>Dikarya</taxon>
        <taxon>Basidiomycota</taxon>
        <taxon>Agaricomycotina</taxon>
        <taxon>Agaricomycetes</taxon>
        <taxon>Agaricomycetidae</taxon>
        <taxon>Boletales</taxon>
        <taxon>Suillineae</taxon>
        <taxon>Rhizopogonaceae</taxon>
        <taxon>Rhizopogon</taxon>
    </lineage>
</organism>
<protein>
    <recommendedName>
        <fullName evidence="3">Ricin B lectin domain-containing protein</fullName>
    </recommendedName>
</protein>
<dbReference type="Proteomes" id="UP000092154">
    <property type="component" value="Unassembled WGS sequence"/>
</dbReference>
<evidence type="ECO:0008006" key="3">
    <source>
        <dbReference type="Google" id="ProtNLM"/>
    </source>
</evidence>
<keyword evidence="2" id="KW-1185">Reference proteome</keyword>
<sequence length="144" mass="15280">MSIPCAGTYRLRSVKYPNQLFDLQGGSATAGTPIIGYGNNHESQNMLWTMQVVDMDSKTVRLIDVASGTFAQCGTPQKAGVGVVGNPTAGLFKIAPMKNLGEFAICTTDGQLACCLANANNYTQVTLQKANDSDSSQGWMFCTA</sequence>
<dbReference type="EMBL" id="KV448719">
    <property type="protein sequence ID" value="OAX33718.1"/>
    <property type="molecule type" value="Genomic_DNA"/>
</dbReference>
<name>A0A1B7MM65_9AGAM</name>
<dbReference type="OrthoDB" id="2606722at2759"/>
<dbReference type="InterPro" id="IPR035992">
    <property type="entry name" value="Ricin_B-like_lectins"/>
</dbReference>
<dbReference type="Gene3D" id="2.80.10.50">
    <property type="match status" value="1"/>
</dbReference>
<evidence type="ECO:0000313" key="1">
    <source>
        <dbReference type="EMBL" id="OAX33718.1"/>
    </source>
</evidence>
<dbReference type="SUPFAM" id="SSF50370">
    <property type="entry name" value="Ricin B-like lectins"/>
    <property type="match status" value="1"/>
</dbReference>
<accession>A0A1B7MM65</accession>
<dbReference type="InParanoid" id="A0A1B7MM65"/>
<proteinExistence type="predicted"/>
<dbReference type="AlphaFoldDB" id="A0A1B7MM65"/>
<evidence type="ECO:0000313" key="2">
    <source>
        <dbReference type="Proteomes" id="UP000092154"/>
    </source>
</evidence>
<reference evidence="1 2" key="1">
    <citation type="submission" date="2016-06" db="EMBL/GenBank/DDBJ databases">
        <title>Comparative genomics of the ectomycorrhizal sister species Rhizopogon vinicolor and Rhizopogon vesiculosus (Basidiomycota: Boletales) reveals a divergence of the mating type B locus.</title>
        <authorList>
            <consortium name="DOE Joint Genome Institute"/>
            <person name="Mujic A.B."/>
            <person name="Kuo A."/>
            <person name="Tritt A."/>
            <person name="Lipzen A."/>
            <person name="Chen C."/>
            <person name="Johnson J."/>
            <person name="Sharma A."/>
            <person name="Barry K."/>
            <person name="Grigoriev I.V."/>
            <person name="Spatafora J.W."/>
        </authorList>
    </citation>
    <scope>NUCLEOTIDE SEQUENCE [LARGE SCALE GENOMIC DNA]</scope>
    <source>
        <strain evidence="1 2">AM-OR11-026</strain>
    </source>
</reference>